<feature type="binding site" description="axial binding residue" evidence="7">
    <location>
        <position position="398"/>
    </location>
    <ligand>
        <name>heme</name>
        <dbReference type="ChEBI" id="CHEBI:30413"/>
    </ligand>
    <ligandPart>
        <name>Fe</name>
        <dbReference type="ChEBI" id="CHEBI:18248"/>
    </ligandPart>
</feature>
<dbReference type="InterPro" id="IPR050121">
    <property type="entry name" value="Cytochrome_P450_monoxygenase"/>
</dbReference>
<dbReference type="OMA" id="VYHDREN"/>
<keyword evidence="10" id="KW-1185">Reference proteome</keyword>
<dbReference type="STRING" id="1116229.S3DQV2"/>
<dbReference type="GO" id="GO:0005506">
    <property type="term" value="F:iron ion binding"/>
    <property type="evidence" value="ECO:0007669"/>
    <property type="project" value="InterPro"/>
</dbReference>
<dbReference type="PANTHER" id="PTHR24305">
    <property type="entry name" value="CYTOCHROME P450"/>
    <property type="match status" value="1"/>
</dbReference>
<evidence type="ECO:0000256" key="8">
    <source>
        <dbReference type="RuleBase" id="RU000461"/>
    </source>
</evidence>
<keyword evidence="7 8" id="KW-0349">Heme</keyword>
<dbReference type="PRINTS" id="PR00465">
    <property type="entry name" value="EP450IV"/>
</dbReference>
<keyword evidence="6 8" id="KW-0503">Monooxygenase</keyword>
<dbReference type="InterPro" id="IPR001128">
    <property type="entry name" value="Cyt_P450"/>
</dbReference>
<dbReference type="KEGG" id="glz:GLAREA_09954"/>
<evidence type="ECO:0000313" key="10">
    <source>
        <dbReference type="Proteomes" id="UP000016922"/>
    </source>
</evidence>
<evidence type="ECO:0000256" key="1">
    <source>
        <dbReference type="ARBA" id="ARBA00001971"/>
    </source>
</evidence>
<accession>S3DQV2</accession>
<dbReference type="RefSeq" id="XP_008084741.1">
    <property type="nucleotide sequence ID" value="XM_008086550.1"/>
</dbReference>
<comment type="similarity">
    <text evidence="2 8">Belongs to the cytochrome P450 family.</text>
</comment>
<dbReference type="Pfam" id="PF00067">
    <property type="entry name" value="p450"/>
    <property type="match status" value="1"/>
</dbReference>
<gene>
    <name evidence="9" type="ORF">GLAREA_09954</name>
</gene>
<dbReference type="GO" id="GO:0020037">
    <property type="term" value="F:heme binding"/>
    <property type="evidence" value="ECO:0007669"/>
    <property type="project" value="InterPro"/>
</dbReference>
<name>S3DQV2_GLAL2</name>
<keyword evidence="5 7" id="KW-0408">Iron</keyword>
<dbReference type="EMBL" id="KE145368">
    <property type="protein sequence ID" value="EPE28833.1"/>
    <property type="molecule type" value="Genomic_DNA"/>
</dbReference>
<keyword evidence="3 7" id="KW-0479">Metal-binding</keyword>
<dbReference type="HOGENOM" id="CLU_001570_14_4_1"/>
<dbReference type="PANTHER" id="PTHR24305:SF157">
    <property type="entry name" value="N-ACETYLTRYPTOPHAN 6-HYDROXYLASE IVOC-RELATED"/>
    <property type="match status" value="1"/>
</dbReference>
<dbReference type="Proteomes" id="UP000016922">
    <property type="component" value="Unassembled WGS sequence"/>
</dbReference>
<keyword evidence="4 8" id="KW-0560">Oxidoreductase</keyword>
<evidence type="ECO:0000313" key="9">
    <source>
        <dbReference type="EMBL" id="EPE28833.1"/>
    </source>
</evidence>
<evidence type="ECO:0000256" key="4">
    <source>
        <dbReference type="ARBA" id="ARBA00023002"/>
    </source>
</evidence>
<dbReference type="SUPFAM" id="SSF48264">
    <property type="entry name" value="Cytochrome P450"/>
    <property type="match status" value="1"/>
</dbReference>
<sequence>MAIPMYEAYYNVWRGGKYIYKINELHEQYGPVVRISPYDLHVGDPEFYEILYPSATTGRKANKEGSLTKFLGIDDSLFTTMDHDIHRMRRTALMPFFSTAHVRKMQPDLQERIDVLLRRISAFKDTDEPLNANCIFAAFSNETPDFDSTERDASLSGAMSFHIMKRIPWLNSVMMALPEWFVQTLSPTLGSFSRQKRKTRDQVAHAIATKDEWSGRDIQSVFRGLADSPKLPLHEKTVDRLAQDAQMLLMAGTLTMASTLEHMIYWISDNPNVLRKLKQELKSVMPSINDSDKVTLATLESLPYMTAVIKESVRLIYGNSCPHFRVCPDQPLYLEDKARGKTWTIPPGTSVGMTSVLLHHNETNFPDSYKFDPDRWLGEAGKKLEKYQVGFGKGGRICLGMHQAFGMSRLILSQFWRLYASPDVRIGDEVGVLSLYNTSAHDVEMNGDFFIAAYNKAQGVEFKIASI</sequence>
<dbReference type="eggNOG" id="KOG0159">
    <property type="taxonomic scope" value="Eukaryota"/>
</dbReference>
<organism evidence="9 10">
    <name type="scientific">Glarea lozoyensis (strain ATCC 20868 / MF5171)</name>
    <dbReference type="NCBI Taxonomy" id="1116229"/>
    <lineage>
        <taxon>Eukaryota</taxon>
        <taxon>Fungi</taxon>
        <taxon>Dikarya</taxon>
        <taxon>Ascomycota</taxon>
        <taxon>Pezizomycotina</taxon>
        <taxon>Leotiomycetes</taxon>
        <taxon>Helotiales</taxon>
        <taxon>Helotiaceae</taxon>
        <taxon>Glarea</taxon>
    </lineage>
</organism>
<evidence type="ECO:0000256" key="3">
    <source>
        <dbReference type="ARBA" id="ARBA00022723"/>
    </source>
</evidence>
<dbReference type="InterPro" id="IPR002403">
    <property type="entry name" value="Cyt_P450_E_grp-IV"/>
</dbReference>
<dbReference type="GeneID" id="19469001"/>
<reference evidence="9 10" key="1">
    <citation type="journal article" date="2013" name="BMC Genomics">
        <title>Genomics-driven discovery of the pneumocandin biosynthetic gene cluster in the fungus Glarea lozoyensis.</title>
        <authorList>
            <person name="Chen L."/>
            <person name="Yue Q."/>
            <person name="Zhang X."/>
            <person name="Xiang M."/>
            <person name="Wang C."/>
            <person name="Li S."/>
            <person name="Che Y."/>
            <person name="Ortiz-Lopez F.J."/>
            <person name="Bills G.F."/>
            <person name="Liu X."/>
            <person name="An Z."/>
        </authorList>
    </citation>
    <scope>NUCLEOTIDE SEQUENCE [LARGE SCALE GENOMIC DNA]</scope>
    <source>
        <strain evidence="10">ATCC 20868 / MF5171</strain>
    </source>
</reference>
<dbReference type="OrthoDB" id="3945418at2759"/>
<comment type="cofactor">
    <cofactor evidence="1 7">
        <name>heme</name>
        <dbReference type="ChEBI" id="CHEBI:30413"/>
    </cofactor>
</comment>
<dbReference type="Gene3D" id="1.10.630.10">
    <property type="entry name" value="Cytochrome P450"/>
    <property type="match status" value="1"/>
</dbReference>
<dbReference type="InterPro" id="IPR036396">
    <property type="entry name" value="Cyt_P450_sf"/>
</dbReference>
<evidence type="ECO:0000256" key="2">
    <source>
        <dbReference type="ARBA" id="ARBA00010617"/>
    </source>
</evidence>
<dbReference type="PROSITE" id="PS00086">
    <property type="entry name" value="CYTOCHROME_P450"/>
    <property type="match status" value="1"/>
</dbReference>
<protein>
    <submittedName>
        <fullName evidence="9">Cytochrome P450</fullName>
    </submittedName>
</protein>
<dbReference type="GO" id="GO:0016705">
    <property type="term" value="F:oxidoreductase activity, acting on paired donors, with incorporation or reduction of molecular oxygen"/>
    <property type="evidence" value="ECO:0007669"/>
    <property type="project" value="InterPro"/>
</dbReference>
<evidence type="ECO:0000256" key="6">
    <source>
        <dbReference type="ARBA" id="ARBA00023033"/>
    </source>
</evidence>
<proteinExistence type="inferred from homology"/>
<evidence type="ECO:0000256" key="7">
    <source>
        <dbReference type="PIRSR" id="PIRSR602403-1"/>
    </source>
</evidence>
<evidence type="ECO:0000256" key="5">
    <source>
        <dbReference type="ARBA" id="ARBA00023004"/>
    </source>
</evidence>
<dbReference type="InterPro" id="IPR017972">
    <property type="entry name" value="Cyt_P450_CS"/>
</dbReference>
<dbReference type="AlphaFoldDB" id="S3DQV2"/>
<dbReference type="CDD" id="cd11062">
    <property type="entry name" value="CYP58-like"/>
    <property type="match status" value="1"/>
</dbReference>
<dbReference type="GO" id="GO:0004497">
    <property type="term" value="F:monooxygenase activity"/>
    <property type="evidence" value="ECO:0007669"/>
    <property type="project" value="UniProtKB-KW"/>
</dbReference>